<evidence type="ECO:0000313" key="1">
    <source>
        <dbReference type="EMBL" id="SEG91925.1"/>
    </source>
</evidence>
<protein>
    <submittedName>
        <fullName evidence="1">Uncharacterized protein</fullName>
    </submittedName>
</protein>
<evidence type="ECO:0000313" key="2">
    <source>
        <dbReference type="Proteomes" id="UP000236732"/>
    </source>
</evidence>
<accession>A0A1H6E4W2</accession>
<dbReference type="AlphaFoldDB" id="A0A1H6E4W2"/>
<name>A0A1H6E4W2_9ACTN</name>
<dbReference type="OrthoDB" id="9866854at2"/>
<sequence>MNENSGIYIAGNAHVQADAMAAGSHAQANSRKIDRRQYGDVRTRLDDLLTELRATEVRHPELRAAIEAAEQAGRELAADEPDPGRVMGFLSALGAGVSGLSTLAAAVAAIEESVRALLQ</sequence>
<reference evidence="1 2" key="1">
    <citation type="submission" date="2016-10" db="EMBL/GenBank/DDBJ databases">
        <authorList>
            <person name="de Groot N.N."/>
        </authorList>
    </citation>
    <scope>NUCLEOTIDE SEQUENCE [LARGE SCALE GENOMIC DNA]</scope>
    <source>
        <strain evidence="1 2">CGMCC 4.7037</strain>
    </source>
</reference>
<organism evidence="1 2">
    <name type="scientific">Nonomuraea solani</name>
    <dbReference type="NCBI Taxonomy" id="1144553"/>
    <lineage>
        <taxon>Bacteria</taxon>
        <taxon>Bacillati</taxon>
        <taxon>Actinomycetota</taxon>
        <taxon>Actinomycetes</taxon>
        <taxon>Streptosporangiales</taxon>
        <taxon>Streptosporangiaceae</taxon>
        <taxon>Nonomuraea</taxon>
    </lineage>
</organism>
<keyword evidence="2" id="KW-1185">Reference proteome</keyword>
<proteinExistence type="predicted"/>
<dbReference type="Proteomes" id="UP000236732">
    <property type="component" value="Unassembled WGS sequence"/>
</dbReference>
<dbReference type="RefSeq" id="WP_103958740.1">
    <property type="nucleotide sequence ID" value="NZ_FNVT01000007.1"/>
</dbReference>
<gene>
    <name evidence="1" type="ORF">SAMN05444920_107391</name>
</gene>
<dbReference type="EMBL" id="FNVT01000007">
    <property type="protein sequence ID" value="SEG91925.1"/>
    <property type="molecule type" value="Genomic_DNA"/>
</dbReference>